<feature type="transmembrane region" description="Helical" evidence="1">
    <location>
        <begin position="75"/>
        <end position="98"/>
    </location>
</feature>
<comment type="caution">
    <text evidence="2">The sequence shown here is derived from an EMBL/GenBank/DDBJ whole genome shotgun (WGS) entry which is preliminary data.</text>
</comment>
<feature type="transmembrane region" description="Helical" evidence="1">
    <location>
        <begin position="142"/>
        <end position="164"/>
    </location>
</feature>
<feature type="transmembrane region" description="Helical" evidence="1">
    <location>
        <begin position="314"/>
        <end position="336"/>
    </location>
</feature>
<dbReference type="EMBL" id="LNIX01000034">
    <property type="protein sequence ID" value="OXA40153.1"/>
    <property type="molecule type" value="Genomic_DNA"/>
</dbReference>
<keyword evidence="1" id="KW-0472">Membrane</keyword>
<evidence type="ECO:0000256" key="1">
    <source>
        <dbReference type="SAM" id="Phobius"/>
    </source>
</evidence>
<protein>
    <recommendedName>
        <fullName evidence="4">Odorant receptor</fullName>
    </recommendedName>
</protein>
<evidence type="ECO:0008006" key="4">
    <source>
        <dbReference type="Google" id="ProtNLM"/>
    </source>
</evidence>
<gene>
    <name evidence="2" type="ORF">Fcan01_24916</name>
</gene>
<feature type="transmembrane region" description="Helical" evidence="1">
    <location>
        <begin position="44"/>
        <end position="63"/>
    </location>
</feature>
<evidence type="ECO:0000313" key="2">
    <source>
        <dbReference type="EMBL" id="OXA40153.1"/>
    </source>
</evidence>
<organism evidence="2 3">
    <name type="scientific">Folsomia candida</name>
    <name type="common">Springtail</name>
    <dbReference type="NCBI Taxonomy" id="158441"/>
    <lineage>
        <taxon>Eukaryota</taxon>
        <taxon>Metazoa</taxon>
        <taxon>Ecdysozoa</taxon>
        <taxon>Arthropoda</taxon>
        <taxon>Hexapoda</taxon>
        <taxon>Collembola</taxon>
        <taxon>Entomobryomorpha</taxon>
        <taxon>Isotomoidea</taxon>
        <taxon>Isotomidae</taxon>
        <taxon>Proisotominae</taxon>
        <taxon>Folsomia</taxon>
    </lineage>
</organism>
<name>A0A226D4N8_FOLCA</name>
<feature type="transmembrane region" description="Helical" evidence="1">
    <location>
        <begin position="204"/>
        <end position="232"/>
    </location>
</feature>
<dbReference type="AlphaFoldDB" id="A0A226D4N8"/>
<evidence type="ECO:0000313" key="3">
    <source>
        <dbReference type="Proteomes" id="UP000198287"/>
    </source>
</evidence>
<keyword evidence="1" id="KW-1133">Transmembrane helix</keyword>
<reference evidence="2 3" key="1">
    <citation type="submission" date="2015-12" db="EMBL/GenBank/DDBJ databases">
        <title>The genome of Folsomia candida.</title>
        <authorList>
            <person name="Faddeeva A."/>
            <person name="Derks M.F."/>
            <person name="Anvar Y."/>
            <person name="Smit S."/>
            <person name="Van Straalen N."/>
            <person name="Roelofs D."/>
        </authorList>
    </citation>
    <scope>NUCLEOTIDE SEQUENCE [LARGE SCALE GENOMIC DNA]</scope>
    <source>
        <strain evidence="2 3">VU population</strain>
        <tissue evidence="2">Whole body</tissue>
    </source>
</reference>
<feature type="transmembrane region" description="Helical" evidence="1">
    <location>
        <begin position="279"/>
        <end position="299"/>
    </location>
</feature>
<accession>A0A226D4N8</accession>
<keyword evidence="3" id="KW-1185">Reference proteome</keyword>
<keyword evidence="1" id="KW-0812">Transmembrane</keyword>
<proteinExistence type="predicted"/>
<dbReference type="Proteomes" id="UP000198287">
    <property type="component" value="Unassembled WGS sequence"/>
</dbReference>
<sequence length="411" mass="48542">MYTKRLFKLIHYALILPNMLGSTSIKLNFAEKKLYKTERSSRKFLAFLCLQTAMNFIVGWRTIGIYFSKGAHHDFYFHMCYAISFLLLMSNSCMWYAFFKIDEAIDIINQTMAYSCKFERKWMLKSYNPDVLNCIPGRYLDAAIILSTCIVLFVPILTAAHYFYLPDLPIFLPTVLPLAENDELWEFSLKQTNWVKLAFGCFGALFWLATAQIFHTNFIVLAIYTASILQLIEVEFRTNIRKLRGKWNTYSYLRCVSTLTHEYRCVEILHSKFKKFSGYLFRILNDELLHFTLCCHFILVRNWNSLDFYAKAQLAAWGFIFQFMWTTVLLICAHFYQSSKLTLTSWDKIKCERMLDKKYMSKFSKSCRPLSFGVNGIFTIRNDTVLKFSIGVVRGTFRTLLMLERTRRRYH</sequence>